<organism evidence="2 3">
    <name type="scientific">Paraburkholderia dinghuensis</name>
    <dbReference type="NCBI Taxonomy" id="2305225"/>
    <lineage>
        <taxon>Bacteria</taxon>
        <taxon>Pseudomonadati</taxon>
        <taxon>Pseudomonadota</taxon>
        <taxon>Betaproteobacteria</taxon>
        <taxon>Burkholderiales</taxon>
        <taxon>Burkholderiaceae</taxon>
        <taxon>Paraburkholderia</taxon>
    </lineage>
</organism>
<feature type="region of interest" description="Disordered" evidence="1">
    <location>
        <begin position="155"/>
        <end position="175"/>
    </location>
</feature>
<reference evidence="2 3" key="1">
    <citation type="submission" date="2018-11" db="EMBL/GenBank/DDBJ databases">
        <title>Paraburkholderia sp. DHOA04, isolated from soil.</title>
        <authorList>
            <person name="Gao Z.-H."/>
            <person name="Qiu L.-H."/>
            <person name="Fu J.-C."/>
        </authorList>
    </citation>
    <scope>NUCLEOTIDE SEQUENCE [LARGE SCALE GENOMIC DNA]</scope>
    <source>
        <strain evidence="2 3">DHOA04</strain>
    </source>
</reference>
<feature type="compositionally biased region" description="Pro residues" evidence="1">
    <location>
        <begin position="165"/>
        <end position="175"/>
    </location>
</feature>
<keyword evidence="3" id="KW-1185">Reference proteome</keyword>
<gene>
    <name evidence="2" type="ORF">D1Y85_19360</name>
</gene>
<dbReference type="GO" id="GO:0015288">
    <property type="term" value="F:porin activity"/>
    <property type="evidence" value="ECO:0007669"/>
    <property type="project" value="InterPro"/>
</dbReference>
<dbReference type="GO" id="GO:0016020">
    <property type="term" value="C:membrane"/>
    <property type="evidence" value="ECO:0007669"/>
    <property type="project" value="InterPro"/>
</dbReference>
<comment type="caution">
    <text evidence="2">The sequence shown here is derived from an EMBL/GenBank/DDBJ whole genome shotgun (WGS) entry which is preliminary data.</text>
</comment>
<evidence type="ECO:0000313" key="2">
    <source>
        <dbReference type="EMBL" id="RQH04245.1"/>
    </source>
</evidence>
<proteinExistence type="predicted"/>
<dbReference type="OrthoDB" id="9133785at2"/>
<accession>A0A3N6MR26</accession>
<sequence>MRPDASSTKAGRNRQSTLRFARLFSRLVSKRCATWPIAQGEVGATYMLTTAVQFGADYMSMKGNGYLNNNHAHRISASIDYFRSKRTMVYTQAVNQRANAGAQALISGILAPNGTSSGPSQFLTRVGIETRFQAFDASFPPVVARLSPDSRAIIGVTGPQCPRGPVTPPTSPSPR</sequence>
<dbReference type="Proteomes" id="UP000272778">
    <property type="component" value="Unassembled WGS sequence"/>
</dbReference>
<evidence type="ECO:0000313" key="3">
    <source>
        <dbReference type="Proteomes" id="UP000272778"/>
    </source>
</evidence>
<dbReference type="InterPro" id="IPR023614">
    <property type="entry name" value="Porin_dom_sf"/>
</dbReference>
<evidence type="ECO:0000256" key="1">
    <source>
        <dbReference type="SAM" id="MobiDB-lite"/>
    </source>
</evidence>
<dbReference type="EMBL" id="RQIS01000014">
    <property type="protein sequence ID" value="RQH04245.1"/>
    <property type="molecule type" value="Genomic_DNA"/>
</dbReference>
<dbReference type="RefSeq" id="WP_124152689.1">
    <property type="nucleotide sequence ID" value="NZ_RQIS01000014.1"/>
</dbReference>
<dbReference type="SUPFAM" id="SSF56935">
    <property type="entry name" value="Porins"/>
    <property type="match status" value="1"/>
</dbReference>
<dbReference type="AlphaFoldDB" id="A0A3N6MR26"/>
<protein>
    <submittedName>
        <fullName evidence="2">Porin</fullName>
    </submittedName>
</protein>
<dbReference type="Gene3D" id="2.40.160.10">
    <property type="entry name" value="Porin"/>
    <property type="match status" value="1"/>
</dbReference>
<name>A0A3N6MR26_9BURK</name>